<name>A0A023G147_AMBTT</name>
<sequence length="147" mass="15735">MHSHTNNLLLMLICFTLGCNHGMWYHVNTVICHGVWLPNLGGKHAEEISRRVVAVGFLETGTADGAVRPEQGAVCDKPCAGPRGGPSCCQERWAIPILCLLFSVLSAAASWVGRFSCVASVVGAVGFPHASGILALPRCFQPWHMIA</sequence>
<accession>A0A023G147</accession>
<feature type="chain" id="PRO_5001517911" evidence="1">
    <location>
        <begin position="19"/>
        <end position="147"/>
    </location>
</feature>
<evidence type="ECO:0000256" key="1">
    <source>
        <dbReference type="SAM" id="SignalP"/>
    </source>
</evidence>
<keyword evidence="1" id="KW-0732">Signal</keyword>
<organism evidence="2">
    <name type="scientific">Amblyomma triste</name>
    <name type="common">Neotropical tick</name>
    <dbReference type="NCBI Taxonomy" id="251400"/>
    <lineage>
        <taxon>Eukaryota</taxon>
        <taxon>Metazoa</taxon>
        <taxon>Ecdysozoa</taxon>
        <taxon>Arthropoda</taxon>
        <taxon>Chelicerata</taxon>
        <taxon>Arachnida</taxon>
        <taxon>Acari</taxon>
        <taxon>Parasitiformes</taxon>
        <taxon>Ixodida</taxon>
        <taxon>Ixodoidea</taxon>
        <taxon>Ixodidae</taxon>
        <taxon>Amblyomminae</taxon>
        <taxon>Amblyomma</taxon>
    </lineage>
</organism>
<dbReference type="AlphaFoldDB" id="A0A023G147"/>
<protein>
    <submittedName>
        <fullName evidence="2">Putative secreted protein</fullName>
    </submittedName>
</protein>
<evidence type="ECO:0000313" key="2">
    <source>
        <dbReference type="EMBL" id="JAC27911.1"/>
    </source>
</evidence>
<dbReference type="EMBL" id="GBBM01007507">
    <property type="protein sequence ID" value="JAC27911.1"/>
    <property type="molecule type" value="mRNA"/>
</dbReference>
<feature type="signal peptide" evidence="1">
    <location>
        <begin position="1"/>
        <end position="18"/>
    </location>
</feature>
<proteinExistence type="evidence at transcript level"/>
<reference evidence="2" key="1">
    <citation type="submission" date="2014-03" db="EMBL/GenBank/DDBJ databases">
        <title>The sialotranscriptome of Amblyomma triste, Amblyomma parvum and Amblyomma cajennense ticks, uncovered by 454-based RNA-seq.</title>
        <authorList>
            <person name="Garcia G.R."/>
            <person name="Gardinassi L.G."/>
            <person name="Ribeiro J.M."/>
            <person name="Anatriello E."/>
            <person name="Ferreira B.R."/>
            <person name="Moreira H.N."/>
            <person name="Mafra C."/>
            <person name="Olegario M.M."/>
            <person name="Szabo P.J."/>
            <person name="Miranda-Santos I.K."/>
            <person name="Maruyama S.R."/>
        </authorList>
    </citation>
    <scope>NUCLEOTIDE SEQUENCE</scope>
    <source>
        <strain evidence="2">Mato Grasso do Sul</strain>
        <tissue evidence="2">Salivary glands</tissue>
    </source>
</reference>